<evidence type="ECO:0000313" key="2">
    <source>
        <dbReference type="Proteomes" id="UP000319004"/>
    </source>
</evidence>
<dbReference type="KEGG" id="snep:Enr13x_21640"/>
<proteinExistence type="predicted"/>
<protein>
    <submittedName>
        <fullName evidence="1">Uncharacterized protein</fullName>
    </submittedName>
</protein>
<sequence>MSILCGEWSAFPKISYRLFFEISIGDDAIFCVHGFEDER</sequence>
<organism evidence="1 2">
    <name type="scientific">Stieleria neptunia</name>
    <dbReference type="NCBI Taxonomy" id="2527979"/>
    <lineage>
        <taxon>Bacteria</taxon>
        <taxon>Pseudomonadati</taxon>
        <taxon>Planctomycetota</taxon>
        <taxon>Planctomycetia</taxon>
        <taxon>Pirellulales</taxon>
        <taxon>Pirellulaceae</taxon>
        <taxon>Stieleria</taxon>
    </lineage>
</organism>
<reference evidence="1 2" key="1">
    <citation type="submission" date="2019-03" db="EMBL/GenBank/DDBJ databases">
        <title>Deep-cultivation of Planctomycetes and their phenomic and genomic characterization uncovers novel biology.</title>
        <authorList>
            <person name="Wiegand S."/>
            <person name="Jogler M."/>
            <person name="Boedeker C."/>
            <person name="Pinto D."/>
            <person name="Vollmers J."/>
            <person name="Rivas-Marin E."/>
            <person name="Kohn T."/>
            <person name="Peeters S.H."/>
            <person name="Heuer A."/>
            <person name="Rast P."/>
            <person name="Oberbeckmann S."/>
            <person name="Bunk B."/>
            <person name="Jeske O."/>
            <person name="Meyerdierks A."/>
            <person name="Storesund J.E."/>
            <person name="Kallscheuer N."/>
            <person name="Luecker S."/>
            <person name="Lage O.M."/>
            <person name="Pohl T."/>
            <person name="Merkel B.J."/>
            <person name="Hornburger P."/>
            <person name="Mueller R.-W."/>
            <person name="Bruemmer F."/>
            <person name="Labrenz M."/>
            <person name="Spormann A.M."/>
            <person name="Op den Camp H."/>
            <person name="Overmann J."/>
            <person name="Amann R."/>
            <person name="Jetten M.S.M."/>
            <person name="Mascher T."/>
            <person name="Medema M.H."/>
            <person name="Devos D.P."/>
            <person name="Kaster A.-K."/>
            <person name="Ovreas L."/>
            <person name="Rohde M."/>
            <person name="Galperin M.Y."/>
            <person name="Jogler C."/>
        </authorList>
    </citation>
    <scope>NUCLEOTIDE SEQUENCE [LARGE SCALE GENOMIC DNA]</scope>
    <source>
        <strain evidence="1 2">Enr13</strain>
    </source>
</reference>
<accession>A0A518HND3</accession>
<dbReference type="EMBL" id="CP037423">
    <property type="protein sequence ID" value="QDV42319.1"/>
    <property type="molecule type" value="Genomic_DNA"/>
</dbReference>
<gene>
    <name evidence="1" type="ORF">Enr13x_21640</name>
</gene>
<name>A0A518HND3_9BACT</name>
<evidence type="ECO:0000313" key="1">
    <source>
        <dbReference type="EMBL" id="QDV42319.1"/>
    </source>
</evidence>
<dbReference type="AlphaFoldDB" id="A0A518HND3"/>
<dbReference type="Proteomes" id="UP000319004">
    <property type="component" value="Chromosome"/>
</dbReference>
<keyword evidence="2" id="KW-1185">Reference proteome</keyword>